<protein>
    <submittedName>
        <fullName evidence="3">CAAX amino terminal protease self-immunity</fullName>
    </submittedName>
</protein>
<dbReference type="InterPro" id="IPR052710">
    <property type="entry name" value="CAAX_protease"/>
</dbReference>
<feature type="transmembrane region" description="Helical" evidence="1">
    <location>
        <begin position="246"/>
        <end position="266"/>
    </location>
</feature>
<feature type="transmembrane region" description="Helical" evidence="1">
    <location>
        <begin position="223"/>
        <end position="240"/>
    </location>
</feature>
<organism evidence="3 4">
    <name type="scientific">Rubripirellula obstinata</name>
    <dbReference type="NCBI Taxonomy" id="406547"/>
    <lineage>
        <taxon>Bacteria</taxon>
        <taxon>Pseudomonadati</taxon>
        <taxon>Planctomycetota</taxon>
        <taxon>Planctomycetia</taxon>
        <taxon>Pirellulales</taxon>
        <taxon>Pirellulaceae</taxon>
        <taxon>Rubripirellula</taxon>
    </lineage>
</organism>
<dbReference type="PANTHER" id="PTHR36435">
    <property type="entry name" value="SLR1288 PROTEIN"/>
    <property type="match status" value="1"/>
</dbReference>
<dbReference type="PANTHER" id="PTHR36435:SF1">
    <property type="entry name" value="CAAX AMINO TERMINAL PROTEASE FAMILY PROTEIN"/>
    <property type="match status" value="1"/>
</dbReference>
<keyword evidence="4" id="KW-1185">Reference proteome</keyword>
<name>A0A5B1CK48_9BACT</name>
<dbReference type="Proteomes" id="UP000322699">
    <property type="component" value="Unassembled WGS sequence"/>
</dbReference>
<evidence type="ECO:0000313" key="4">
    <source>
        <dbReference type="Proteomes" id="UP000322699"/>
    </source>
</evidence>
<dbReference type="OrthoDB" id="2035856at2"/>
<evidence type="ECO:0000313" key="3">
    <source>
        <dbReference type="EMBL" id="KAA1259704.1"/>
    </source>
</evidence>
<dbReference type="RefSeq" id="WP_068258681.1">
    <property type="nucleotide sequence ID" value="NZ_LWSK01000006.1"/>
</dbReference>
<feature type="transmembrane region" description="Helical" evidence="1">
    <location>
        <begin position="83"/>
        <end position="104"/>
    </location>
</feature>
<reference evidence="3 4" key="1">
    <citation type="submission" date="2019-08" db="EMBL/GenBank/DDBJ databases">
        <title>Deep-cultivation of Planctomycetes and their phenomic and genomic characterization uncovers novel biology.</title>
        <authorList>
            <person name="Wiegand S."/>
            <person name="Jogler M."/>
            <person name="Boedeker C."/>
            <person name="Pinto D."/>
            <person name="Vollmers J."/>
            <person name="Rivas-Marin E."/>
            <person name="Kohn T."/>
            <person name="Peeters S.H."/>
            <person name="Heuer A."/>
            <person name="Rast P."/>
            <person name="Oberbeckmann S."/>
            <person name="Bunk B."/>
            <person name="Jeske O."/>
            <person name="Meyerdierks A."/>
            <person name="Storesund J.E."/>
            <person name="Kallscheuer N."/>
            <person name="Luecker S."/>
            <person name="Lage O.M."/>
            <person name="Pohl T."/>
            <person name="Merkel B.J."/>
            <person name="Hornburger P."/>
            <person name="Mueller R.-W."/>
            <person name="Bruemmer F."/>
            <person name="Labrenz M."/>
            <person name="Spormann A.M."/>
            <person name="Op Den Camp H."/>
            <person name="Overmann J."/>
            <person name="Amann R."/>
            <person name="Jetten M.S.M."/>
            <person name="Mascher T."/>
            <person name="Medema M.H."/>
            <person name="Devos D.P."/>
            <person name="Kaster A.-K."/>
            <person name="Ovreas L."/>
            <person name="Rohde M."/>
            <person name="Galperin M.Y."/>
            <person name="Jogler C."/>
        </authorList>
    </citation>
    <scope>NUCLEOTIDE SEQUENCE [LARGE SCALE GENOMIC DNA]</scope>
    <source>
        <strain evidence="3 4">LF1</strain>
    </source>
</reference>
<keyword evidence="3" id="KW-0645">Protease</keyword>
<feature type="transmembrane region" description="Helical" evidence="1">
    <location>
        <begin position="278"/>
        <end position="303"/>
    </location>
</feature>
<dbReference type="EMBL" id="VRLW01000001">
    <property type="protein sequence ID" value="KAA1259704.1"/>
    <property type="molecule type" value="Genomic_DNA"/>
</dbReference>
<sequence length="321" mass="34664">MEEPNPYANFDAPQPEMPQPVEILPTPRYRLWTVFAIVLASIATFFFASVVFTFVAIFVVHGELSLELLGDTSKILEVSRDRLGLFIMVVLPQFALVLPAIIAARLSPTPLMQRLSLVRGHWPIWVWFAAALATPLVGLVSSMVCGMFLNESESLKEMSQIFRDHGASGFLIPLSMMIGLTPAVCEELLFRGYIQTRLVKAWHPIIGILIASFLFAIFHMDLVHVIAVFPMGVFLGWVSWRSGSLIPAMMGHFVNNVISVVAVVMAPEGEADVLAAPVIAVSLAIIALGIAGMSATVTASIAFGPPPADESAGVVAEPAVV</sequence>
<keyword evidence="1" id="KW-1133">Transmembrane helix</keyword>
<dbReference type="AlphaFoldDB" id="A0A5B1CK48"/>
<dbReference type="InterPro" id="IPR003675">
    <property type="entry name" value="Rce1/LyrA-like_dom"/>
</dbReference>
<evidence type="ECO:0000256" key="1">
    <source>
        <dbReference type="SAM" id="Phobius"/>
    </source>
</evidence>
<feature type="transmembrane region" description="Helical" evidence="1">
    <location>
        <begin position="201"/>
        <end position="218"/>
    </location>
</feature>
<evidence type="ECO:0000259" key="2">
    <source>
        <dbReference type="Pfam" id="PF02517"/>
    </source>
</evidence>
<gene>
    <name evidence="3" type="ORF">LF1_22410</name>
</gene>
<feature type="transmembrane region" description="Helical" evidence="1">
    <location>
        <begin position="124"/>
        <end position="149"/>
    </location>
</feature>
<feature type="transmembrane region" description="Helical" evidence="1">
    <location>
        <begin position="34"/>
        <end position="62"/>
    </location>
</feature>
<proteinExistence type="predicted"/>
<keyword evidence="1" id="KW-0812">Transmembrane</keyword>
<feature type="transmembrane region" description="Helical" evidence="1">
    <location>
        <begin position="170"/>
        <end position="189"/>
    </location>
</feature>
<comment type="caution">
    <text evidence="3">The sequence shown here is derived from an EMBL/GenBank/DDBJ whole genome shotgun (WGS) entry which is preliminary data.</text>
</comment>
<feature type="domain" description="CAAX prenyl protease 2/Lysostaphin resistance protein A-like" evidence="2">
    <location>
        <begin position="171"/>
        <end position="258"/>
    </location>
</feature>
<keyword evidence="3" id="KW-0378">Hydrolase</keyword>
<accession>A0A5B1CK48</accession>
<dbReference type="GO" id="GO:0006508">
    <property type="term" value="P:proteolysis"/>
    <property type="evidence" value="ECO:0007669"/>
    <property type="project" value="UniProtKB-KW"/>
</dbReference>
<dbReference type="GO" id="GO:0004175">
    <property type="term" value="F:endopeptidase activity"/>
    <property type="evidence" value="ECO:0007669"/>
    <property type="project" value="UniProtKB-ARBA"/>
</dbReference>
<dbReference type="Pfam" id="PF02517">
    <property type="entry name" value="Rce1-like"/>
    <property type="match status" value="1"/>
</dbReference>
<keyword evidence="1" id="KW-0472">Membrane</keyword>
<dbReference type="GO" id="GO:0080120">
    <property type="term" value="P:CAAX-box protein maturation"/>
    <property type="evidence" value="ECO:0007669"/>
    <property type="project" value="UniProtKB-ARBA"/>
</dbReference>